<keyword evidence="3" id="KW-1185">Reference proteome</keyword>
<dbReference type="EMBL" id="JBBIAA010000001">
    <property type="protein sequence ID" value="MEJ5944085.1"/>
    <property type="molecule type" value="Genomic_DNA"/>
</dbReference>
<comment type="caution">
    <text evidence="2">The sequence shown here is derived from an EMBL/GenBank/DDBJ whole genome shotgun (WGS) entry which is preliminary data.</text>
</comment>
<dbReference type="RefSeq" id="WP_339573475.1">
    <property type="nucleotide sequence ID" value="NZ_JBBIAA010000001.1"/>
</dbReference>
<evidence type="ECO:0000313" key="2">
    <source>
        <dbReference type="EMBL" id="MEJ5944085.1"/>
    </source>
</evidence>
<reference evidence="2 3" key="1">
    <citation type="journal article" date="2017" name="Int. J. Syst. Evol. Microbiol.">
        <title>Pseudokineococcus basanitobsidens sp. nov., isolated from volcanic rock.</title>
        <authorList>
            <person name="Lee D.W."/>
            <person name="Park M.Y."/>
            <person name="Kim J.J."/>
            <person name="Kim B.S."/>
        </authorList>
    </citation>
    <scope>NUCLEOTIDE SEQUENCE [LARGE SCALE GENOMIC DNA]</scope>
    <source>
        <strain evidence="2 3">DSM 103726</strain>
    </source>
</reference>
<protein>
    <submittedName>
        <fullName evidence="2">Uncharacterized protein</fullName>
    </submittedName>
</protein>
<accession>A0ABU8RG82</accession>
<sequence>MADHSGLRTDRDGRRGPRRRLEGVVEEGVEAGAVVLREDDGGTWLVGRACRELLGHRVRLVAAERLGVMTTAQQGPPLAVEDVEDLGPA</sequence>
<evidence type="ECO:0000256" key="1">
    <source>
        <dbReference type="SAM" id="MobiDB-lite"/>
    </source>
</evidence>
<gene>
    <name evidence="2" type="ORF">WDZ17_02070</name>
</gene>
<organism evidence="2 3">
    <name type="scientific">Pseudokineococcus basanitobsidens</name>
    <dbReference type="NCBI Taxonomy" id="1926649"/>
    <lineage>
        <taxon>Bacteria</taxon>
        <taxon>Bacillati</taxon>
        <taxon>Actinomycetota</taxon>
        <taxon>Actinomycetes</taxon>
        <taxon>Kineosporiales</taxon>
        <taxon>Kineosporiaceae</taxon>
        <taxon>Pseudokineococcus</taxon>
    </lineage>
</organism>
<proteinExistence type="predicted"/>
<feature type="region of interest" description="Disordered" evidence="1">
    <location>
        <begin position="1"/>
        <end position="21"/>
    </location>
</feature>
<evidence type="ECO:0000313" key="3">
    <source>
        <dbReference type="Proteomes" id="UP001387100"/>
    </source>
</evidence>
<name>A0ABU8RG82_9ACTN</name>
<dbReference type="Proteomes" id="UP001387100">
    <property type="component" value="Unassembled WGS sequence"/>
</dbReference>